<sequence length="136" mass="16129">MAKILNAQKQKDTRTLSYDPEKDSLSLLINEFHAFKKNAKFSKDYSEAELYAIFQKIRWMKIMDEKNESIRKVISKRQYKITSKYENYVDFKQWSDSPLAQKARPLSVRTRIFIIFGIAAIVILMLLIIVGLNRWF</sequence>
<organism evidence="2 3">
    <name type="scientific">[Mycoplasma] phocae</name>
    <dbReference type="NCBI Taxonomy" id="142651"/>
    <lineage>
        <taxon>Bacteria</taxon>
        <taxon>Bacillati</taxon>
        <taxon>Mycoplasmatota</taxon>
        <taxon>Mycoplasmoidales</taxon>
        <taxon>Metamycoplasmataceae</taxon>
        <taxon>Metamycoplasma</taxon>
    </lineage>
</organism>
<proteinExistence type="predicted"/>
<dbReference type="AlphaFoldDB" id="A0A2Z5IPQ0"/>
<feature type="transmembrane region" description="Helical" evidence="1">
    <location>
        <begin position="112"/>
        <end position="132"/>
    </location>
</feature>
<name>A0A2Z5IPQ0_9BACT</name>
<keyword evidence="3" id="KW-1185">Reference proteome</keyword>
<dbReference type="EMBL" id="CP029295">
    <property type="protein sequence ID" value="AXE60590.1"/>
    <property type="molecule type" value="Genomic_DNA"/>
</dbReference>
<gene>
    <name evidence="2" type="ORF">DA803_00575</name>
</gene>
<protein>
    <submittedName>
        <fullName evidence="2">Uncharacterized protein</fullName>
    </submittedName>
</protein>
<evidence type="ECO:0000313" key="3">
    <source>
        <dbReference type="Proteomes" id="UP000252477"/>
    </source>
</evidence>
<dbReference type="KEGG" id="mpho:DA803_00575"/>
<reference evidence="2 3" key="1">
    <citation type="submission" date="2018-05" db="EMBL/GenBank/DDBJ databases">
        <title>Annotation of the Mycoplasma phocidae genome.</title>
        <authorList>
            <person name="Brown D.R."/>
            <person name="Kutish G.F."/>
            <person name="Frasca S.Jr."/>
        </authorList>
    </citation>
    <scope>NUCLEOTIDE SEQUENCE [LARGE SCALE GENOMIC DNA]</scope>
    <source>
        <strain evidence="2 3">105</strain>
    </source>
</reference>
<evidence type="ECO:0000313" key="2">
    <source>
        <dbReference type="EMBL" id="AXE60590.1"/>
    </source>
</evidence>
<keyword evidence="1" id="KW-0472">Membrane</keyword>
<keyword evidence="1" id="KW-1133">Transmembrane helix</keyword>
<dbReference type="RefSeq" id="WP_114190707.1">
    <property type="nucleotide sequence ID" value="NZ_CP029295.1"/>
</dbReference>
<dbReference type="Proteomes" id="UP000252477">
    <property type="component" value="Chromosome"/>
</dbReference>
<accession>A0A2Z5IPQ0</accession>
<keyword evidence="1" id="KW-0812">Transmembrane</keyword>
<evidence type="ECO:0000256" key="1">
    <source>
        <dbReference type="SAM" id="Phobius"/>
    </source>
</evidence>
<dbReference type="OrthoDB" id="398387at2"/>